<keyword evidence="3 7" id="KW-0326">Glycosidase</keyword>
<dbReference type="Gene3D" id="3.20.20.80">
    <property type="entry name" value="Glycosidases"/>
    <property type="match status" value="1"/>
</dbReference>
<dbReference type="EC" id="3.2.1.-" evidence="7"/>
<evidence type="ECO:0000313" key="7">
    <source>
        <dbReference type="EMBL" id="MFC5918563.1"/>
    </source>
</evidence>
<dbReference type="Proteomes" id="UP001596200">
    <property type="component" value="Unassembled WGS sequence"/>
</dbReference>
<dbReference type="InterPro" id="IPR017853">
    <property type="entry name" value="GH"/>
</dbReference>
<dbReference type="InterPro" id="IPR001360">
    <property type="entry name" value="Glyco_hydro_1"/>
</dbReference>
<dbReference type="PANTHER" id="PTHR10353:SF209">
    <property type="entry name" value="GALACTOLIPID GALACTOSYLTRANSFERASE SFR2, CHLOROPLASTIC"/>
    <property type="match status" value="1"/>
</dbReference>
<keyword evidence="8" id="KW-1185">Reference proteome</keyword>
<dbReference type="SUPFAM" id="SSF51445">
    <property type="entry name" value="(Trans)glycosidases"/>
    <property type="match status" value="1"/>
</dbReference>
<name>A0ABW1GWL9_9ACTN</name>
<sequence>MKRLLKIAAAVLALGLVAPVAVAGEETDAVAKPRTASFSSIGSPAAPSGKGSFRFGVSSSATQIEDQNTNTDWYKWTQPAPEGLGKSPFVGEGVKGYSKAIEDIGLLKDLNVDSYRFSIEWARVEPRRNHIDEAALDHYSKEIDALIARGIRPMIVIHHFANPVWVDNPEDPGCAKGPSDTNLCGLDNPVGGPLVVKEMAEHAKLLAERFGDRVDEWATLNEPMVYMLFSHAFGAGPPGKANLATNFSDKFVPALRQYINAHAAMYKAIKRYDRYDADGDGLNAAVGLTASVKQYVAVRDGKISTEPRDIAARDRFRRFFELNILDSLWKGSFDTDFDGTADESHPDWKGTLDWLGIQLYDRTGVSDPGDTPGPGTLPVINVDVCGTAPCLPPSDPSYFIPAMGYESDPGGLYPVLKDFGARYSGLPLIVSESGIATNSGKRRAEFTVRALEQIERVRNEGVDVRGYYHWSLMDNFEWLQGYSSRFGLYEVDRTTMKRIPTEAATVYSAIAKARTLSPAIRKTYGGSGPLSPEPADGTTTATPTPAVTGRRH</sequence>
<gene>
    <name evidence="7" type="ORF">ACFP1B_34810</name>
</gene>
<comment type="similarity">
    <text evidence="1 4">Belongs to the glycosyl hydrolase 1 family.</text>
</comment>
<dbReference type="GO" id="GO:0016798">
    <property type="term" value="F:hydrolase activity, acting on glycosyl bonds"/>
    <property type="evidence" value="ECO:0007669"/>
    <property type="project" value="UniProtKB-KW"/>
</dbReference>
<evidence type="ECO:0000256" key="2">
    <source>
        <dbReference type="ARBA" id="ARBA00022801"/>
    </source>
</evidence>
<dbReference type="RefSeq" id="WP_344516134.1">
    <property type="nucleotide sequence ID" value="NZ_BAAATU010000036.1"/>
</dbReference>
<evidence type="ECO:0000313" key="8">
    <source>
        <dbReference type="Proteomes" id="UP001596200"/>
    </source>
</evidence>
<comment type="caution">
    <text evidence="7">The sequence shown here is derived from an EMBL/GenBank/DDBJ whole genome shotgun (WGS) entry which is preliminary data.</text>
</comment>
<reference evidence="8" key="1">
    <citation type="journal article" date="2019" name="Int. J. Syst. Evol. Microbiol.">
        <title>The Global Catalogue of Microorganisms (GCM) 10K type strain sequencing project: providing services to taxonomists for standard genome sequencing and annotation.</title>
        <authorList>
            <consortium name="The Broad Institute Genomics Platform"/>
            <consortium name="The Broad Institute Genome Sequencing Center for Infectious Disease"/>
            <person name="Wu L."/>
            <person name="Ma J."/>
        </authorList>
    </citation>
    <scope>NUCLEOTIDE SEQUENCE [LARGE SCALE GENOMIC DNA]</scope>
    <source>
        <strain evidence="8">JCM 4147</strain>
    </source>
</reference>
<accession>A0ABW1GWL9</accession>
<evidence type="ECO:0000256" key="5">
    <source>
        <dbReference type="SAM" id="MobiDB-lite"/>
    </source>
</evidence>
<proteinExistence type="inferred from homology"/>
<organism evidence="7 8">
    <name type="scientific">Streptomyces pulveraceus</name>
    <dbReference type="NCBI Taxonomy" id="68258"/>
    <lineage>
        <taxon>Bacteria</taxon>
        <taxon>Bacillati</taxon>
        <taxon>Actinomycetota</taxon>
        <taxon>Actinomycetes</taxon>
        <taxon>Kitasatosporales</taxon>
        <taxon>Streptomycetaceae</taxon>
        <taxon>Streptomyces</taxon>
    </lineage>
</organism>
<protein>
    <submittedName>
        <fullName evidence="7">Glycoside hydrolase family 1 protein</fullName>
        <ecNumber evidence="7">3.2.1.-</ecNumber>
    </submittedName>
</protein>
<evidence type="ECO:0000256" key="3">
    <source>
        <dbReference type="ARBA" id="ARBA00023295"/>
    </source>
</evidence>
<feature type="signal peptide" evidence="6">
    <location>
        <begin position="1"/>
        <end position="23"/>
    </location>
</feature>
<dbReference type="Pfam" id="PF00232">
    <property type="entry name" value="Glyco_hydro_1"/>
    <property type="match status" value="1"/>
</dbReference>
<evidence type="ECO:0000256" key="6">
    <source>
        <dbReference type="SAM" id="SignalP"/>
    </source>
</evidence>
<keyword evidence="6" id="KW-0732">Signal</keyword>
<evidence type="ECO:0000256" key="1">
    <source>
        <dbReference type="ARBA" id="ARBA00010838"/>
    </source>
</evidence>
<dbReference type="PRINTS" id="PR00131">
    <property type="entry name" value="GLHYDRLASE1"/>
</dbReference>
<feature type="compositionally biased region" description="Low complexity" evidence="5">
    <location>
        <begin position="534"/>
        <end position="552"/>
    </location>
</feature>
<keyword evidence="2 7" id="KW-0378">Hydrolase</keyword>
<feature type="region of interest" description="Disordered" evidence="5">
    <location>
        <begin position="522"/>
        <end position="552"/>
    </location>
</feature>
<feature type="chain" id="PRO_5045850188" evidence="6">
    <location>
        <begin position="24"/>
        <end position="552"/>
    </location>
</feature>
<evidence type="ECO:0000256" key="4">
    <source>
        <dbReference type="RuleBase" id="RU003690"/>
    </source>
</evidence>
<dbReference type="EMBL" id="JBHSPU010000042">
    <property type="protein sequence ID" value="MFC5918563.1"/>
    <property type="molecule type" value="Genomic_DNA"/>
</dbReference>
<dbReference type="PANTHER" id="PTHR10353">
    <property type="entry name" value="GLYCOSYL HYDROLASE"/>
    <property type="match status" value="1"/>
</dbReference>